<dbReference type="Proteomes" id="UP000593892">
    <property type="component" value="Chromosome"/>
</dbReference>
<accession>A0A7S7NWC5</accession>
<dbReference type="SUPFAM" id="SSF53098">
    <property type="entry name" value="Ribonuclease H-like"/>
    <property type="match status" value="1"/>
</dbReference>
<dbReference type="PANTHER" id="PTHR38462">
    <property type="entry name" value="EXONUCLEASE-LIKE PROTEIN"/>
    <property type="match status" value="1"/>
</dbReference>
<sequence>MDPLKAQLEILRARLQKIDARYQTEPLPETRALPDGVEVRTEDGTHWEIDRHWPAHHRHGTADVGALSELPQDLLAALVNEEGVTVPPERWAFLDTETSGLSGGSGAFAFLVGVGGITANGFVLKQFFMRDHGEEPSMLKALSAYLDQFDLLVTYNGRSFDQPLLETRYRLLRIREPFLRLKHVDLLYSARRLWRLALESCRLQELEQRILGVERHGDVDGQFIPNLYFEYLRTGNFAPLRPVISHNAVDILSLACLTAIVPVAFREPQRLTSGAEMVALARWFRNEGRAEDALMLMRQALKRTLQEPLLYETLWHVADMERKLERHDAAVAVWTELSTIRNPWQAKALERLAIHYERREKNLAMAFEMTLAAQVIEDSEALQKRATRLAKKASGPKSGRLL</sequence>
<gene>
    <name evidence="2" type="ORF">IRI77_13890</name>
</gene>
<dbReference type="InterPro" id="IPR036397">
    <property type="entry name" value="RNaseH_sf"/>
</dbReference>
<reference evidence="2 3" key="1">
    <citation type="submission" date="2020-10" db="EMBL/GenBank/DDBJ databases">
        <title>Complete genome sequence of Paludibaculum fermentans P105T, a facultatively anaerobic acidobacterium capable of dissimilatory Fe(III) reduction.</title>
        <authorList>
            <person name="Dedysh S.N."/>
            <person name="Beletsky A.V."/>
            <person name="Kulichevskaya I.S."/>
            <person name="Mardanov A.V."/>
            <person name="Ravin N.V."/>
        </authorList>
    </citation>
    <scope>NUCLEOTIDE SEQUENCE [LARGE SCALE GENOMIC DNA]</scope>
    <source>
        <strain evidence="2 3">P105</strain>
    </source>
</reference>
<dbReference type="InterPro" id="IPR011990">
    <property type="entry name" value="TPR-like_helical_dom_sf"/>
</dbReference>
<dbReference type="EMBL" id="CP063849">
    <property type="protein sequence ID" value="QOY90988.1"/>
    <property type="molecule type" value="Genomic_DNA"/>
</dbReference>
<dbReference type="RefSeq" id="WP_194452643.1">
    <property type="nucleotide sequence ID" value="NZ_CP063849.1"/>
</dbReference>
<evidence type="ECO:0000313" key="3">
    <source>
        <dbReference type="Proteomes" id="UP000593892"/>
    </source>
</evidence>
<dbReference type="Gene3D" id="3.30.420.10">
    <property type="entry name" value="Ribonuclease H-like superfamily/Ribonuclease H"/>
    <property type="match status" value="1"/>
</dbReference>
<dbReference type="KEGG" id="pfer:IRI77_13890"/>
<dbReference type="Pfam" id="PF13482">
    <property type="entry name" value="RNase_H_2"/>
    <property type="match status" value="1"/>
</dbReference>
<dbReference type="SUPFAM" id="SSF48452">
    <property type="entry name" value="TPR-like"/>
    <property type="match status" value="1"/>
</dbReference>
<dbReference type="InterPro" id="IPR038720">
    <property type="entry name" value="YprB_RNase_H-like_dom"/>
</dbReference>
<dbReference type="AlphaFoldDB" id="A0A7S7NWC5"/>
<protein>
    <submittedName>
        <fullName evidence="2">Ribonuclease H-like domain-containing protein</fullName>
    </submittedName>
</protein>
<dbReference type="PANTHER" id="PTHR38462:SF1">
    <property type="entry name" value="YPRB RIBONUCLEASE H-LIKE DOMAIN-CONTAINING PROTEIN"/>
    <property type="match status" value="1"/>
</dbReference>
<proteinExistence type="predicted"/>
<feature type="domain" description="YprB ribonuclease H-like" evidence="1">
    <location>
        <begin position="92"/>
        <end position="258"/>
    </location>
</feature>
<name>A0A7S7NWC5_PALFE</name>
<evidence type="ECO:0000259" key="1">
    <source>
        <dbReference type="Pfam" id="PF13482"/>
    </source>
</evidence>
<dbReference type="InterPro" id="IPR012337">
    <property type="entry name" value="RNaseH-like_sf"/>
</dbReference>
<dbReference type="GO" id="GO:0003676">
    <property type="term" value="F:nucleic acid binding"/>
    <property type="evidence" value="ECO:0007669"/>
    <property type="project" value="InterPro"/>
</dbReference>
<organism evidence="2 3">
    <name type="scientific">Paludibaculum fermentans</name>
    <dbReference type="NCBI Taxonomy" id="1473598"/>
    <lineage>
        <taxon>Bacteria</taxon>
        <taxon>Pseudomonadati</taxon>
        <taxon>Acidobacteriota</taxon>
        <taxon>Terriglobia</taxon>
        <taxon>Bryobacterales</taxon>
        <taxon>Bryobacteraceae</taxon>
        <taxon>Paludibaculum</taxon>
    </lineage>
</organism>
<keyword evidence="3" id="KW-1185">Reference proteome</keyword>
<evidence type="ECO:0000313" key="2">
    <source>
        <dbReference type="EMBL" id="QOY90988.1"/>
    </source>
</evidence>
<dbReference type="Gene3D" id="1.25.40.10">
    <property type="entry name" value="Tetratricopeptide repeat domain"/>
    <property type="match status" value="1"/>
</dbReference>